<evidence type="ECO:0000313" key="4">
    <source>
        <dbReference type="EMBL" id="GAG07841.1"/>
    </source>
</evidence>
<feature type="domain" description="Sulfatase N-terminal" evidence="3">
    <location>
        <begin position="2"/>
        <end position="217"/>
    </location>
</feature>
<evidence type="ECO:0000256" key="1">
    <source>
        <dbReference type="ARBA" id="ARBA00008779"/>
    </source>
</evidence>
<dbReference type="PANTHER" id="PTHR42693">
    <property type="entry name" value="ARYLSULFATASE FAMILY MEMBER"/>
    <property type="match status" value="1"/>
</dbReference>
<keyword evidence="2" id="KW-0378">Hydrolase</keyword>
<organism evidence="4">
    <name type="scientific">marine sediment metagenome</name>
    <dbReference type="NCBI Taxonomy" id="412755"/>
    <lineage>
        <taxon>unclassified sequences</taxon>
        <taxon>metagenomes</taxon>
        <taxon>ecological metagenomes</taxon>
    </lineage>
</organism>
<dbReference type="EMBL" id="BARS01027079">
    <property type="protein sequence ID" value="GAG07841.1"/>
    <property type="molecule type" value="Genomic_DNA"/>
</dbReference>
<sequence length="266" mass="30029">GVFGKWHLGDNYPFRPQDRGFDEVLIHGGGAIGNTPDYFGNDYFDDTYFHGNRPKKVTGYCTDVWFDSAMSFIKDCVQSDRPFFCYVPTNAAHGPYRVAESYKQLYDSDPRVPNASFYGMITNIDNNIARLMRFLKDNHLEDNTILIFMTDNGSTFGAPRGKGFNAGMRGAKGSEYEGGHRVPCFIHWPAGSLTGPRDIDTLTAHIDILPTLIDLCGLKKPAGPKLHGRSLKPLLYDRTGNWKDRVIVVDSQRMENLNKWRKCSVM</sequence>
<dbReference type="Pfam" id="PF00884">
    <property type="entry name" value="Sulfatase"/>
    <property type="match status" value="1"/>
</dbReference>
<dbReference type="InterPro" id="IPR017850">
    <property type="entry name" value="Alkaline_phosphatase_core_sf"/>
</dbReference>
<dbReference type="AlphaFoldDB" id="X0W550"/>
<proteinExistence type="inferred from homology"/>
<dbReference type="Gene3D" id="3.40.720.10">
    <property type="entry name" value="Alkaline Phosphatase, subunit A"/>
    <property type="match status" value="1"/>
</dbReference>
<dbReference type="InterPro" id="IPR050738">
    <property type="entry name" value="Sulfatase"/>
</dbReference>
<dbReference type="InterPro" id="IPR000917">
    <property type="entry name" value="Sulfatase_N"/>
</dbReference>
<dbReference type="GO" id="GO:0004065">
    <property type="term" value="F:arylsulfatase activity"/>
    <property type="evidence" value="ECO:0007669"/>
    <property type="project" value="TreeGrafter"/>
</dbReference>
<evidence type="ECO:0000256" key="2">
    <source>
        <dbReference type="ARBA" id="ARBA00022801"/>
    </source>
</evidence>
<comment type="caution">
    <text evidence="4">The sequence shown here is derived from an EMBL/GenBank/DDBJ whole genome shotgun (WGS) entry which is preliminary data.</text>
</comment>
<comment type="similarity">
    <text evidence="1">Belongs to the sulfatase family.</text>
</comment>
<dbReference type="SUPFAM" id="SSF53649">
    <property type="entry name" value="Alkaline phosphatase-like"/>
    <property type="match status" value="1"/>
</dbReference>
<name>X0W550_9ZZZZ</name>
<protein>
    <recommendedName>
        <fullName evidence="3">Sulfatase N-terminal domain-containing protein</fullName>
    </recommendedName>
</protein>
<feature type="non-terminal residue" evidence="4">
    <location>
        <position position="266"/>
    </location>
</feature>
<accession>X0W550</accession>
<gene>
    <name evidence="4" type="ORF">S01H1_42574</name>
</gene>
<feature type="non-terminal residue" evidence="4">
    <location>
        <position position="1"/>
    </location>
</feature>
<dbReference type="PANTHER" id="PTHR42693:SF53">
    <property type="entry name" value="ENDO-4-O-SULFATASE"/>
    <property type="match status" value="1"/>
</dbReference>
<evidence type="ECO:0000259" key="3">
    <source>
        <dbReference type="Pfam" id="PF00884"/>
    </source>
</evidence>
<reference evidence="4" key="1">
    <citation type="journal article" date="2014" name="Front. Microbiol.">
        <title>High frequency of phylogenetically diverse reductive dehalogenase-homologous genes in deep subseafloor sedimentary metagenomes.</title>
        <authorList>
            <person name="Kawai M."/>
            <person name="Futagami T."/>
            <person name="Toyoda A."/>
            <person name="Takaki Y."/>
            <person name="Nishi S."/>
            <person name="Hori S."/>
            <person name="Arai W."/>
            <person name="Tsubouchi T."/>
            <person name="Morono Y."/>
            <person name="Uchiyama I."/>
            <person name="Ito T."/>
            <person name="Fujiyama A."/>
            <person name="Inagaki F."/>
            <person name="Takami H."/>
        </authorList>
    </citation>
    <scope>NUCLEOTIDE SEQUENCE</scope>
    <source>
        <strain evidence="4">Expedition CK06-06</strain>
    </source>
</reference>